<dbReference type="EMBL" id="ML119126">
    <property type="protein sequence ID" value="RPB12780.1"/>
    <property type="molecule type" value="Genomic_DNA"/>
</dbReference>
<keyword evidence="1" id="KW-1133">Transmembrane helix</keyword>
<keyword evidence="1" id="KW-0812">Transmembrane</keyword>
<dbReference type="Proteomes" id="UP000277580">
    <property type="component" value="Unassembled WGS sequence"/>
</dbReference>
<accession>A0A3N4KQJ6</accession>
<evidence type="ECO:0000313" key="3">
    <source>
        <dbReference type="Proteomes" id="UP000277580"/>
    </source>
</evidence>
<keyword evidence="1" id="KW-0472">Membrane</keyword>
<evidence type="ECO:0000313" key="2">
    <source>
        <dbReference type="EMBL" id="RPB12780.1"/>
    </source>
</evidence>
<dbReference type="AlphaFoldDB" id="A0A3N4KQJ6"/>
<organism evidence="2 3">
    <name type="scientific">Morchella conica CCBAS932</name>
    <dbReference type="NCBI Taxonomy" id="1392247"/>
    <lineage>
        <taxon>Eukaryota</taxon>
        <taxon>Fungi</taxon>
        <taxon>Dikarya</taxon>
        <taxon>Ascomycota</taxon>
        <taxon>Pezizomycotina</taxon>
        <taxon>Pezizomycetes</taxon>
        <taxon>Pezizales</taxon>
        <taxon>Morchellaceae</taxon>
        <taxon>Morchella</taxon>
    </lineage>
</organism>
<reference evidence="2 3" key="1">
    <citation type="journal article" date="2018" name="Nat. Ecol. Evol.">
        <title>Pezizomycetes genomes reveal the molecular basis of ectomycorrhizal truffle lifestyle.</title>
        <authorList>
            <person name="Murat C."/>
            <person name="Payen T."/>
            <person name="Noel B."/>
            <person name="Kuo A."/>
            <person name="Morin E."/>
            <person name="Chen J."/>
            <person name="Kohler A."/>
            <person name="Krizsan K."/>
            <person name="Balestrini R."/>
            <person name="Da Silva C."/>
            <person name="Montanini B."/>
            <person name="Hainaut M."/>
            <person name="Levati E."/>
            <person name="Barry K.W."/>
            <person name="Belfiori B."/>
            <person name="Cichocki N."/>
            <person name="Clum A."/>
            <person name="Dockter R.B."/>
            <person name="Fauchery L."/>
            <person name="Guy J."/>
            <person name="Iotti M."/>
            <person name="Le Tacon F."/>
            <person name="Lindquist E.A."/>
            <person name="Lipzen A."/>
            <person name="Malagnac F."/>
            <person name="Mello A."/>
            <person name="Molinier V."/>
            <person name="Miyauchi S."/>
            <person name="Poulain J."/>
            <person name="Riccioni C."/>
            <person name="Rubini A."/>
            <person name="Sitrit Y."/>
            <person name="Splivallo R."/>
            <person name="Traeger S."/>
            <person name="Wang M."/>
            <person name="Zifcakova L."/>
            <person name="Wipf D."/>
            <person name="Zambonelli A."/>
            <person name="Paolocci F."/>
            <person name="Nowrousian M."/>
            <person name="Ottonello S."/>
            <person name="Baldrian P."/>
            <person name="Spatafora J.W."/>
            <person name="Henrissat B."/>
            <person name="Nagy L.G."/>
            <person name="Aury J.M."/>
            <person name="Wincker P."/>
            <person name="Grigoriev I.V."/>
            <person name="Bonfante P."/>
            <person name="Martin F.M."/>
        </authorList>
    </citation>
    <scope>NUCLEOTIDE SEQUENCE [LARGE SCALE GENOMIC DNA]</scope>
    <source>
        <strain evidence="2 3">CCBAS932</strain>
    </source>
</reference>
<keyword evidence="3" id="KW-1185">Reference proteome</keyword>
<name>A0A3N4KQJ6_9PEZI</name>
<proteinExistence type="predicted"/>
<dbReference type="OrthoDB" id="10603230at2759"/>
<protein>
    <submittedName>
        <fullName evidence="2">Uncharacterized protein</fullName>
    </submittedName>
</protein>
<evidence type="ECO:0000256" key="1">
    <source>
        <dbReference type="SAM" id="Phobius"/>
    </source>
</evidence>
<feature type="transmembrane region" description="Helical" evidence="1">
    <location>
        <begin position="69"/>
        <end position="95"/>
    </location>
</feature>
<feature type="transmembrane region" description="Helical" evidence="1">
    <location>
        <begin position="26"/>
        <end position="49"/>
    </location>
</feature>
<gene>
    <name evidence="2" type="ORF">P167DRAFT_144210</name>
</gene>
<sequence length="99" mass="11878">MDRRPARHPTQYTWGRRRRRRSVGGNWLRVSFWNLWSTWFVSCVMMKLGGARDRENVRQAASGGPDERFFFLVAYFIVCDCGTYFCNLIIVGFFIRYYM</sequence>
<dbReference type="InParanoid" id="A0A3N4KQJ6"/>